<accession>A0A7T8B8Y3</accession>
<reference evidence="4" key="1">
    <citation type="submission" date="2021-01" db="EMBL/GenBank/DDBJ databases">
        <title>Description of Breznakiella homolactica.</title>
        <authorList>
            <person name="Song Y."/>
            <person name="Brune A."/>
        </authorList>
    </citation>
    <scope>NUCLEOTIDE SEQUENCE</scope>
    <source>
        <strain evidence="4">RmG30</strain>
    </source>
</reference>
<feature type="region of interest" description="Disordered" evidence="1">
    <location>
        <begin position="218"/>
        <end position="238"/>
    </location>
</feature>
<feature type="transmembrane region" description="Helical" evidence="2">
    <location>
        <begin position="72"/>
        <end position="95"/>
    </location>
</feature>
<feature type="transmembrane region" description="Helical" evidence="2">
    <location>
        <begin position="9"/>
        <end position="25"/>
    </location>
</feature>
<gene>
    <name evidence="4" type="ORF">JFL75_13110</name>
</gene>
<dbReference type="InterPro" id="IPR025517">
    <property type="entry name" value="DUF4405"/>
</dbReference>
<feature type="transmembrane region" description="Helical" evidence="2">
    <location>
        <begin position="107"/>
        <end position="129"/>
    </location>
</feature>
<evidence type="ECO:0000259" key="3">
    <source>
        <dbReference type="Pfam" id="PF14358"/>
    </source>
</evidence>
<dbReference type="Proteomes" id="UP000595917">
    <property type="component" value="Chromosome"/>
</dbReference>
<keyword evidence="2" id="KW-0812">Transmembrane</keyword>
<name>A0A7T8B8Y3_9SPIR</name>
<feature type="transmembrane region" description="Helical" evidence="2">
    <location>
        <begin position="150"/>
        <end position="168"/>
    </location>
</feature>
<protein>
    <submittedName>
        <fullName evidence="4">DUF4405 domain-containing protein</fullName>
    </submittedName>
</protein>
<feature type="domain" description="Flavinylation-associated cytochrome" evidence="3">
    <location>
        <begin position="76"/>
        <end position="131"/>
    </location>
</feature>
<dbReference type="EMBL" id="CP067089">
    <property type="protein sequence ID" value="QQO07877.1"/>
    <property type="molecule type" value="Genomic_DNA"/>
</dbReference>
<dbReference type="AlphaFoldDB" id="A0A7T8B8Y3"/>
<dbReference type="RefSeq" id="WP_215625183.1">
    <property type="nucleotide sequence ID" value="NZ_CP067089.2"/>
</dbReference>
<keyword evidence="2" id="KW-0472">Membrane</keyword>
<evidence type="ECO:0000256" key="2">
    <source>
        <dbReference type="SAM" id="Phobius"/>
    </source>
</evidence>
<dbReference type="Pfam" id="PF14358">
    <property type="entry name" value="DUF4405"/>
    <property type="match status" value="1"/>
</dbReference>
<evidence type="ECO:0000313" key="5">
    <source>
        <dbReference type="Proteomes" id="UP000595917"/>
    </source>
</evidence>
<proteinExistence type="predicted"/>
<evidence type="ECO:0000313" key="4">
    <source>
        <dbReference type="EMBL" id="QQO07877.1"/>
    </source>
</evidence>
<sequence>MKNTNLKKILFDLVLVVLLVMVYSVSATGLIFHEIAGLVIFALFGVHLFYNRRWIVQAGKRIFDKNFSSRQRLLYVVDLLLLVSFLVCRVSGVLISKVLFGLEGAMAWKAAHMLSAMLALVLTGVHLGLHWKMILHTLKTRFPMPVAARRILAGGLLALVMVSGVYGLNTLAAEKAEHQKMRQQYMAGGVQTEAPAETSGVMAAAGPSGEILAADMAGNSGTGQGGAPGTGGGQKGPAGRMVFNPSSTVISSAAYLAVLTAVSVVLYAIDSLSGRRKRKGGRTPTALAACGKA</sequence>
<keyword evidence="2" id="KW-1133">Transmembrane helix</keyword>
<feature type="transmembrane region" description="Helical" evidence="2">
    <location>
        <begin position="249"/>
        <end position="269"/>
    </location>
</feature>
<feature type="compositionally biased region" description="Gly residues" evidence="1">
    <location>
        <begin position="220"/>
        <end position="236"/>
    </location>
</feature>
<feature type="transmembrane region" description="Helical" evidence="2">
    <location>
        <begin position="31"/>
        <end position="51"/>
    </location>
</feature>
<organism evidence="4 5">
    <name type="scientific">Breznakiella homolactica</name>
    <dbReference type="NCBI Taxonomy" id="2798577"/>
    <lineage>
        <taxon>Bacteria</taxon>
        <taxon>Pseudomonadati</taxon>
        <taxon>Spirochaetota</taxon>
        <taxon>Spirochaetia</taxon>
        <taxon>Spirochaetales</taxon>
        <taxon>Breznakiellaceae</taxon>
        <taxon>Breznakiella</taxon>
    </lineage>
</organism>
<evidence type="ECO:0000256" key="1">
    <source>
        <dbReference type="SAM" id="MobiDB-lite"/>
    </source>
</evidence>
<keyword evidence="5" id="KW-1185">Reference proteome</keyword>
<dbReference type="KEGG" id="bhc:JFL75_13110"/>